<dbReference type="KEGG" id="sgbi:P3F81_09130"/>
<feature type="chain" id="PRO_5040825249" evidence="1">
    <location>
        <begin position="24"/>
        <end position="170"/>
    </location>
</feature>
<feature type="signal peptide" evidence="1">
    <location>
        <begin position="1"/>
        <end position="23"/>
    </location>
</feature>
<evidence type="ECO:0000313" key="3">
    <source>
        <dbReference type="Proteomes" id="UP001243623"/>
    </source>
</evidence>
<protein>
    <submittedName>
        <fullName evidence="2">Uncharacterized protein</fullName>
    </submittedName>
</protein>
<name>A0A9Y2AFU8_9FIRM</name>
<proteinExistence type="predicted"/>
<keyword evidence="3" id="KW-1185">Reference proteome</keyword>
<dbReference type="RefSeq" id="WP_147670391.1">
    <property type="nucleotide sequence ID" value="NZ_CP120678.1"/>
</dbReference>
<dbReference type="AlphaFoldDB" id="A0A9Y2AFU8"/>
<dbReference type="EMBL" id="CP120678">
    <property type="protein sequence ID" value="WIW70059.1"/>
    <property type="molecule type" value="Genomic_DNA"/>
</dbReference>
<evidence type="ECO:0000256" key="1">
    <source>
        <dbReference type="SAM" id="SignalP"/>
    </source>
</evidence>
<gene>
    <name evidence="2" type="ORF">P3F81_09130</name>
</gene>
<sequence length="170" mass="19209">MKKLALVLFMVGTFISNGQVAGAQNILTDSDFDFTSIRRLIVCEANNSTEKDSLTNDALYHAFLTRPDKVNLQISGIRDYTGKINQDQLSSLAKYAEVYMVPTVVRQRNTHIFFEVYEVTTQKLIYSERVSVSGAQSAKLYEDATKQFYKEFNQLLTGKAKLEKKSDKAA</sequence>
<evidence type="ECO:0000313" key="2">
    <source>
        <dbReference type="EMBL" id="WIW70059.1"/>
    </source>
</evidence>
<keyword evidence="1" id="KW-0732">Signal</keyword>
<organism evidence="2 3">
    <name type="scientific">Selenobaculum gibii</name>
    <dbReference type="NCBI Taxonomy" id="3054208"/>
    <lineage>
        <taxon>Bacteria</taxon>
        <taxon>Bacillati</taxon>
        <taxon>Bacillota</taxon>
        <taxon>Negativicutes</taxon>
        <taxon>Selenomonadales</taxon>
        <taxon>Selenomonadaceae</taxon>
        <taxon>Selenobaculum</taxon>
    </lineage>
</organism>
<dbReference type="Proteomes" id="UP001243623">
    <property type="component" value="Chromosome"/>
</dbReference>
<reference evidence="2" key="1">
    <citation type="submission" date="2023-03" db="EMBL/GenBank/DDBJ databases">
        <title>Selenobaculum gbiensis gen. nov. sp. nov., a new bacterium isolated from the gut microbiota of IBD patient.</title>
        <authorList>
            <person name="Yeo S."/>
            <person name="Park H."/>
            <person name="Huh C.S."/>
        </authorList>
    </citation>
    <scope>NUCLEOTIDE SEQUENCE</scope>
    <source>
        <strain evidence="2">ICN-92133</strain>
    </source>
</reference>
<accession>A0A9Y2AFU8</accession>